<protein>
    <submittedName>
        <fullName evidence="9">Putative ubiquitin specific protease</fullName>
    </submittedName>
</protein>
<dbReference type="Proteomes" id="UP000037510">
    <property type="component" value="Unassembled WGS sequence"/>
</dbReference>
<keyword evidence="2" id="KW-1003">Cell membrane</keyword>
<evidence type="ECO:0000256" key="3">
    <source>
        <dbReference type="ARBA" id="ARBA00022692"/>
    </source>
</evidence>
<evidence type="ECO:0000256" key="5">
    <source>
        <dbReference type="ARBA" id="ARBA00023136"/>
    </source>
</evidence>
<accession>A0A0L7KX39</accession>
<evidence type="ECO:0000256" key="7">
    <source>
        <dbReference type="ARBA" id="ARBA00023180"/>
    </source>
</evidence>
<keyword evidence="6" id="KW-0675">Receptor</keyword>
<keyword evidence="9" id="KW-0645">Protease</keyword>
<dbReference type="AlphaFoldDB" id="A0A0L7KX39"/>
<evidence type="ECO:0000256" key="8">
    <source>
        <dbReference type="SAM" id="Phobius"/>
    </source>
</evidence>
<name>A0A0L7KX39_OPEBR</name>
<keyword evidence="4 8" id="KW-1133">Transmembrane helix</keyword>
<keyword evidence="7" id="KW-0325">Glycoprotein</keyword>
<feature type="transmembrane region" description="Helical" evidence="8">
    <location>
        <begin position="385"/>
        <end position="405"/>
    </location>
</feature>
<feature type="transmembrane region" description="Helical" evidence="8">
    <location>
        <begin position="656"/>
        <end position="674"/>
    </location>
</feature>
<evidence type="ECO:0000256" key="1">
    <source>
        <dbReference type="ARBA" id="ARBA00004651"/>
    </source>
</evidence>
<proteinExistence type="predicted"/>
<keyword evidence="3 8" id="KW-0812">Transmembrane</keyword>
<dbReference type="GO" id="GO:0008233">
    <property type="term" value="F:peptidase activity"/>
    <property type="evidence" value="ECO:0007669"/>
    <property type="project" value="UniProtKB-KW"/>
</dbReference>
<feature type="transmembrane region" description="Helical" evidence="8">
    <location>
        <begin position="631"/>
        <end position="649"/>
    </location>
</feature>
<sequence>MTTGSHSGQPVCLRIRTMCMECETVTEKAQAVCVLCVPVGDDDDREPFRAACLSTEYLRDANKVLFAELSAGNEFDSLATCICEVSKRELFWKPTTVFKIEENQTKSKRDFINKMTEVFASESSPYISTESIDNGTFEVNQGNYLFVDYFDNSDALLDFDFDVIQKQIKYVWVLESHSENIKDVDFESIGKRVGEYDVTFFVKASKAEYKMVTFMPTIDRKTCKEVVGNSLEINRCKNGYLTRNVTFPSKNPTNLKQCPLKVGMGSLYPFAIIEHKESLKTFDSLKGVSLQGMDVEMIKIISDYFNATLDLYYIFKYEENPYTYTEYLPLVVNGSLDACAGGLYRIYGDVVEYSGVYARQAVGWFYTADRLTLTWQNLIVNIDGLYLFIVFYLGYSVVWYIICVFDKHAVSMRDTLLYSWGALVGTASLPDAKSLKQKVLNFVYLIMCLHLSVYISIQLYSYLTIRGPPEILKSNDDVINSGRTPYLKSLTKYFITDEKYERFANTSTECSSFLDCSIVSLQKKGVTVIIEGYFLNFQAETVVNDEARILRPTENLLVVYYEMIINKNSPLVKKFQKVVGRLFEAGITVHLFEEAIGITKVDKAMSATRNIIANSYSCQEGCSITFEQISGAFYLWAIGCGVAIALFIVEYTIHEYSTILYAYINLICSVVTAVDD</sequence>
<comment type="caution">
    <text evidence="9">The sequence shown here is derived from an EMBL/GenBank/DDBJ whole genome shotgun (WGS) entry which is preliminary data.</text>
</comment>
<evidence type="ECO:0000256" key="2">
    <source>
        <dbReference type="ARBA" id="ARBA00022475"/>
    </source>
</evidence>
<keyword evidence="9" id="KW-0378">Hydrolase</keyword>
<evidence type="ECO:0000313" key="10">
    <source>
        <dbReference type="Proteomes" id="UP000037510"/>
    </source>
</evidence>
<comment type="subcellular location">
    <subcellularLocation>
        <location evidence="1">Cell membrane</location>
        <topology evidence="1">Multi-pass membrane protein</topology>
    </subcellularLocation>
</comment>
<gene>
    <name evidence="9" type="ORF">OBRU01_19520</name>
</gene>
<dbReference type="InterPro" id="IPR052192">
    <property type="entry name" value="Insect_Ionotropic_Sensory_Rcpt"/>
</dbReference>
<evidence type="ECO:0000313" key="9">
    <source>
        <dbReference type="EMBL" id="KOB67619.1"/>
    </source>
</evidence>
<dbReference type="SUPFAM" id="SSF53850">
    <property type="entry name" value="Periplasmic binding protein-like II"/>
    <property type="match status" value="1"/>
</dbReference>
<feature type="transmembrane region" description="Helical" evidence="8">
    <location>
        <begin position="442"/>
        <end position="463"/>
    </location>
</feature>
<dbReference type="GO" id="GO:0006508">
    <property type="term" value="P:proteolysis"/>
    <property type="evidence" value="ECO:0007669"/>
    <property type="project" value="UniProtKB-KW"/>
</dbReference>
<dbReference type="GO" id="GO:0005886">
    <property type="term" value="C:plasma membrane"/>
    <property type="evidence" value="ECO:0007669"/>
    <property type="project" value="UniProtKB-SubCell"/>
</dbReference>
<evidence type="ECO:0000256" key="4">
    <source>
        <dbReference type="ARBA" id="ARBA00022989"/>
    </source>
</evidence>
<dbReference type="PANTHER" id="PTHR42643">
    <property type="entry name" value="IONOTROPIC RECEPTOR 20A-RELATED"/>
    <property type="match status" value="1"/>
</dbReference>
<dbReference type="EMBL" id="JTDY01004899">
    <property type="protein sequence ID" value="KOB67619.1"/>
    <property type="molecule type" value="Genomic_DNA"/>
</dbReference>
<organism evidence="9 10">
    <name type="scientific">Operophtera brumata</name>
    <name type="common">Winter moth</name>
    <name type="synonym">Phalaena brumata</name>
    <dbReference type="NCBI Taxonomy" id="104452"/>
    <lineage>
        <taxon>Eukaryota</taxon>
        <taxon>Metazoa</taxon>
        <taxon>Ecdysozoa</taxon>
        <taxon>Arthropoda</taxon>
        <taxon>Hexapoda</taxon>
        <taxon>Insecta</taxon>
        <taxon>Pterygota</taxon>
        <taxon>Neoptera</taxon>
        <taxon>Endopterygota</taxon>
        <taxon>Lepidoptera</taxon>
        <taxon>Glossata</taxon>
        <taxon>Ditrysia</taxon>
        <taxon>Geometroidea</taxon>
        <taxon>Geometridae</taxon>
        <taxon>Larentiinae</taxon>
        <taxon>Operophtera</taxon>
    </lineage>
</organism>
<keyword evidence="10" id="KW-1185">Reference proteome</keyword>
<keyword evidence="5 8" id="KW-0472">Membrane</keyword>
<reference evidence="9 10" key="1">
    <citation type="journal article" date="2015" name="Genome Biol. Evol.">
        <title>The genome of winter moth (Operophtera brumata) provides a genomic perspective on sexual dimorphism and phenology.</title>
        <authorList>
            <person name="Derks M.F."/>
            <person name="Smit S."/>
            <person name="Salis L."/>
            <person name="Schijlen E."/>
            <person name="Bossers A."/>
            <person name="Mateman C."/>
            <person name="Pijl A.S."/>
            <person name="de Ridder D."/>
            <person name="Groenen M.A."/>
            <person name="Visser M.E."/>
            <person name="Megens H.J."/>
        </authorList>
    </citation>
    <scope>NUCLEOTIDE SEQUENCE [LARGE SCALE GENOMIC DNA]</scope>
    <source>
        <strain evidence="9">WM2013NL</strain>
        <tissue evidence="9">Head and thorax</tissue>
    </source>
</reference>
<evidence type="ECO:0000256" key="6">
    <source>
        <dbReference type="ARBA" id="ARBA00023170"/>
    </source>
</evidence>
<dbReference type="PANTHER" id="PTHR42643:SF24">
    <property type="entry name" value="IONOTROPIC RECEPTOR 60A"/>
    <property type="match status" value="1"/>
</dbReference>